<dbReference type="InterPro" id="IPR004027">
    <property type="entry name" value="SEC_C_motif"/>
</dbReference>
<accession>A0A7X0MVK8</accession>
<gene>
    <name evidence="1" type="ORF">HNR48_002106</name>
</gene>
<comment type="caution">
    <text evidence="1">The sequence shown here is derived from an EMBL/GenBank/DDBJ whole genome shotgun (WGS) entry which is preliminary data.</text>
</comment>
<dbReference type="SUPFAM" id="SSF55486">
    <property type="entry name" value="Metalloproteases ('zincins'), catalytic domain"/>
    <property type="match status" value="1"/>
</dbReference>
<keyword evidence="2" id="KW-1185">Reference proteome</keyword>
<dbReference type="Pfam" id="PF02810">
    <property type="entry name" value="SEC-C"/>
    <property type="match status" value="1"/>
</dbReference>
<dbReference type="Gene3D" id="1.10.472.150">
    <property type="entry name" value="Glucose-regulated metallo-peptidase M90, N-terminal domain"/>
    <property type="match status" value="1"/>
</dbReference>
<dbReference type="InterPro" id="IPR024079">
    <property type="entry name" value="MetalloPept_cat_dom_sf"/>
</dbReference>
<dbReference type="GO" id="GO:0005829">
    <property type="term" value="C:cytosol"/>
    <property type="evidence" value="ECO:0007669"/>
    <property type="project" value="TreeGrafter"/>
</dbReference>
<dbReference type="GO" id="GO:0008237">
    <property type="term" value="F:metallopeptidase activity"/>
    <property type="evidence" value="ECO:0007669"/>
    <property type="project" value="InterPro"/>
</dbReference>
<dbReference type="AlphaFoldDB" id="A0A7X0MVK8"/>
<reference evidence="1 2" key="1">
    <citation type="submission" date="2020-08" db="EMBL/GenBank/DDBJ databases">
        <title>Genomic Encyclopedia of Type Strains, Phase IV (KMG-IV): sequencing the most valuable type-strain genomes for metagenomic binning, comparative biology and taxonomic classification.</title>
        <authorList>
            <person name="Goeker M."/>
        </authorList>
    </citation>
    <scope>NUCLEOTIDE SEQUENCE [LARGE SCALE GENOMIC DNA]</scope>
    <source>
        <strain evidence="1 2">DSM 22368</strain>
    </source>
</reference>
<dbReference type="EMBL" id="JACHHT010000002">
    <property type="protein sequence ID" value="MBB6521821.1"/>
    <property type="molecule type" value="Genomic_DNA"/>
</dbReference>
<dbReference type="Pfam" id="PF06167">
    <property type="entry name" value="Peptidase_M90"/>
    <property type="match status" value="1"/>
</dbReference>
<sequence>MLGSLWQTFKDAVLRFLKLKSPKPHIQWQAEWKGFLEEHVEFYRQLTTEDRLLFEQRALLFMHTTEVFNGAEPASFEDRLLVAASAIIPVWSFPKWHYFNLSTVYLLPAAFNDDFQCGQKDSLYTGMVGTGPMAGKMALSRPALYQGFRNPNDKRNVGIHEFVHLIDMADGDMDGFPERLQAYRFAIPWFELAEKKMKAIEKGRTNIDPYGASNKLEFFCVASEYFFERPQMMAKKHPKLYQALEDIYQQDRAAIVADIKKREKEICVCGSGKAYRECCLPRD</sequence>
<dbReference type="InterPro" id="IPR042252">
    <property type="entry name" value="MtfA_N"/>
</dbReference>
<evidence type="ECO:0008006" key="3">
    <source>
        <dbReference type="Google" id="ProtNLM"/>
    </source>
</evidence>
<dbReference type="GO" id="GO:0004177">
    <property type="term" value="F:aminopeptidase activity"/>
    <property type="evidence" value="ECO:0007669"/>
    <property type="project" value="TreeGrafter"/>
</dbReference>
<dbReference type="PANTHER" id="PTHR30164:SF2">
    <property type="entry name" value="PROTEIN MTFA"/>
    <property type="match status" value="1"/>
</dbReference>
<protein>
    <recommendedName>
        <fullName evidence="3">Peptidase</fullName>
    </recommendedName>
</protein>
<dbReference type="RefSeq" id="WP_341800998.1">
    <property type="nucleotide sequence ID" value="NZ_JAAONY010000002.1"/>
</dbReference>
<dbReference type="Proteomes" id="UP000528457">
    <property type="component" value="Unassembled WGS sequence"/>
</dbReference>
<dbReference type="PANTHER" id="PTHR30164">
    <property type="entry name" value="MTFA PEPTIDASE"/>
    <property type="match status" value="1"/>
</dbReference>
<proteinExistence type="predicted"/>
<name>A0A7X0MVK8_9GAMM</name>
<dbReference type="InParanoid" id="A0A7X0MVK8"/>
<evidence type="ECO:0000313" key="2">
    <source>
        <dbReference type="Proteomes" id="UP000528457"/>
    </source>
</evidence>
<evidence type="ECO:0000313" key="1">
    <source>
        <dbReference type="EMBL" id="MBB6521821.1"/>
    </source>
</evidence>
<organism evidence="1 2">
    <name type="scientific">Pseudoteredinibacter isoporae</name>
    <dbReference type="NCBI Taxonomy" id="570281"/>
    <lineage>
        <taxon>Bacteria</taxon>
        <taxon>Pseudomonadati</taxon>
        <taxon>Pseudomonadota</taxon>
        <taxon>Gammaproteobacteria</taxon>
        <taxon>Cellvibrionales</taxon>
        <taxon>Cellvibrionaceae</taxon>
        <taxon>Pseudoteredinibacter</taxon>
    </lineage>
</organism>
<dbReference type="CDD" id="cd20169">
    <property type="entry name" value="Peptidase_M90_mtfA"/>
    <property type="match status" value="1"/>
</dbReference>
<dbReference type="Gene3D" id="3.40.390.10">
    <property type="entry name" value="Collagenase (Catalytic Domain)"/>
    <property type="match status" value="1"/>
</dbReference>
<dbReference type="InterPro" id="IPR010384">
    <property type="entry name" value="MtfA_fam"/>
</dbReference>